<feature type="transmembrane region" description="Helical" evidence="6">
    <location>
        <begin position="65"/>
        <end position="84"/>
    </location>
</feature>
<comment type="subcellular location">
    <subcellularLocation>
        <location evidence="1 6">Membrane</location>
        <topology evidence="1 6">Multi-pass membrane protein</topology>
    </subcellularLocation>
</comment>
<dbReference type="RefSeq" id="XP_003057427.1">
    <property type="nucleotide sequence ID" value="XM_003057381.1"/>
</dbReference>
<dbReference type="GO" id="GO:0015085">
    <property type="term" value="F:calcium ion transmembrane transporter activity"/>
    <property type="evidence" value="ECO:0007669"/>
    <property type="project" value="TreeGrafter"/>
</dbReference>
<dbReference type="GO" id="GO:0005384">
    <property type="term" value="F:manganese ion transmembrane transporter activity"/>
    <property type="evidence" value="ECO:0007669"/>
    <property type="project" value="TreeGrafter"/>
</dbReference>
<evidence type="ECO:0000256" key="3">
    <source>
        <dbReference type="ARBA" id="ARBA00022692"/>
    </source>
</evidence>
<dbReference type="EMBL" id="GG663737">
    <property type="protein sequence ID" value="EEH59072.1"/>
    <property type="molecule type" value="Genomic_DNA"/>
</dbReference>
<dbReference type="GO" id="GO:0016020">
    <property type="term" value="C:membrane"/>
    <property type="evidence" value="ECO:0007669"/>
    <property type="project" value="UniProtKB-SubCell"/>
</dbReference>
<evidence type="ECO:0000256" key="4">
    <source>
        <dbReference type="ARBA" id="ARBA00022989"/>
    </source>
</evidence>
<evidence type="ECO:0000256" key="1">
    <source>
        <dbReference type="ARBA" id="ARBA00004141"/>
    </source>
</evidence>
<dbReference type="PANTHER" id="PTHR12608:SF1">
    <property type="entry name" value="TRANSMEMBRANE PROTEIN 165"/>
    <property type="match status" value="1"/>
</dbReference>
<dbReference type="Pfam" id="PF01169">
    <property type="entry name" value="GDT1"/>
    <property type="match status" value="2"/>
</dbReference>
<feature type="transmembrane region" description="Helical" evidence="6">
    <location>
        <begin position="125"/>
        <end position="145"/>
    </location>
</feature>
<dbReference type="OrthoDB" id="442680at2759"/>
<comment type="similarity">
    <text evidence="2 6">Belongs to the GDT1 family.</text>
</comment>
<keyword evidence="8" id="KW-1185">Reference proteome</keyword>
<dbReference type="eggNOG" id="KOG2881">
    <property type="taxonomic scope" value="Eukaryota"/>
</dbReference>
<feature type="transmembrane region" description="Helical" evidence="6">
    <location>
        <begin position="36"/>
        <end position="59"/>
    </location>
</feature>
<dbReference type="OMA" id="FLYTWYT"/>
<keyword evidence="5 6" id="KW-0472">Membrane</keyword>
<organism evidence="8">
    <name type="scientific">Micromonas pusilla (strain CCMP1545)</name>
    <name type="common">Picoplanktonic green alga</name>
    <dbReference type="NCBI Taxonomy" id="564608"/>
    <lineage>
        <taxon>Eukaryota</taxon>
        <taxon>Viridiplantae</taxon>
        <taxon>Chlorophyta</taxon>
        <taxon>Mamiellophyceae</taxon>
        <taxon>Mamiellales</taxon>
        <taxon>Mamiellaceae</taxon>
        <taxon>Micromonas</taxon>
    </lineage>
</organism>
<keyword evidence="4 6" id="KW-1133">Transmembrane helix</keyword>
<dbReference type="GeneID" id="9682389"/>
<dbReference type="GO" id="GO:0032472">
    <property type="term" value="P:Golgi calcium ion transport"/>
    <property type="evidence" value="ECO:0007669"/>
    <property type="project" value="TreeGrafter"/>
</dbReference>
<keyword evidence="3 6" id="KW-0812">Transmembrane</keyword>
<dbReference type="GO" id="GO:0005794">
    <property type="term" value="C:Golgi apparatus"/>
    <property type="evidence" value="ECO:0007669"/>
    <property type="project" value="TreeGrafter"/>
</dbReference>
<evidence type="ECO:0000313" key="8">
    <source>
        <dbReference type="Proteomes" id="UP000001876"/>
    </source>
</evidence>
<accession>C1MML6</accession>
<evidence type="ECO:0000256" key="6">
    <source>
        <dbReference type="RuleBase" id="RU365102"/>
    </source>
</evidence>
<dbReference type="InterPro" id="IPR001727">
    <property type="entry name" value="GDT1-like"/>
</dbReference>
<dbReference type="GO" id="GO:0032468">
    <property type="term" value="P:Golgi calcium ion homeostasis"/>
    <property type="evidence" value="ECO:0007669"/>
    <property type="project" value="TreeGrafter"/>
</dbReference>
<dbReference type="AlphaFoldDB" id="C1MML6"/>
<dbReference type="Proteomes" id="UP000001876">
    <property type="component" value="Unassembled WGS sequence"/>
</dbReference>
<sequence length="219" mass="22916">MEGLVKSGVMILLSEIGDKTFFIAAIMAMRHSRVTVFAGAIGALGVMTALSAAMGWAAPTLISKVYTHYVAVALFLFFGARSLYDSTIAWDGGGQADELREVEEELGDETTGKDKGALLGWKKTLTFGGLLSPIFLQTFFITFVAEWGDRSQIATIGLAASSDPYGVTLGGIAGHAICTGAAVLGGRHMASKVSERAVSACGGVLFVLFGLHALYVGPE</sequence>
<proteinExistence type="inferred from homology"/>
<dbReference type="InterPro" id="IPR049555">
    <property type="entry name" value="GDT1-like_CS"/>
</dbReference>
<evidence type="ECO:0000256" key="5">
    <source>
        <dbReference type="ARBA" id="ARBA00023136"/>
    </source>
</evidence>
<dbReference type="PROSITE" id="PS01214">
    <property type="entry name" value="UPF0016"/>
    <property type="match status" value="1"/>
</dbReference>
<evidence type="ECO:0000256" key="2">
    <source>
        <dbReference type="ARBA" id="ARBA00009190"/>
    </source>
</evidence>
<evidence type="ECO:0000313" key="7">
    <source>
        <dbReference type="EMBL" id="EEH59072.1"/>
    </source>
</evidence>
<feature type="transmembrane region" description="Helical" evidence="6">
    <location>
        <begin position="197"/>
        <end position="216"/>
    </location>
</feature>
<feature type="transmembrane region" description="Helical" evidence="6">
    <location>
        <begin position="165"/>
        <end position="185"/>
    </location>
</feature>
<reference evidence="7 8" key="1">
    <citation type="journal article" date="2009" name="Science">
        <title>Green evolution and dynamic adaptations revealed by genomes of the marine picoeukaryotes Micromonas.</title>
        <authorList>
            <person name="Worden A.Z."/>
            <person name="Lee J.H."/>
            <person name="Mock T."/>
            <person name="Rouze P."/>
            <person name="Simmons M.P."/>
            <person name="Aerts A.L."/>
            <person name="Allen A.E."/>
            <person name="Cuvelier M.L."/>
            <person name="Derelle E."/>
            <person name="Everett M.V."/>
            <person name="Foulon E."/>
            <person name="Grimwood J."/>
            <person name="Gundlach H."/>
            <person name="Henrissat B."/>
            <person name="Napoli C."/>
            <person name="McDonald S.M."/>
            <person name="Parker M.S."/>
            <person name="Rombauts S."/>
            <person name="Salamov A."/>
            <person name="Von Dassow P."/>
            <person name="Badger J.H."/>
            <person name="Coutinho P.M."/>
            <person name="Demir E."/>
            <person name="Dubchak I."/>
            <person name="Gentemann C."/>
            <person name="Eikrem W."/>
            <person name="Gready J.E."/>
            <person name="John U."/>
            <person name="Lanier W."/>
            <person name="Lindquist E.A."/>
            <person name="Lucas S."/>
            <person name="Mayer K.F."/>
            <person name="Moreau H."/>
            <person name="Not F."/>
            <person name="Otillar R."/>
            <person name="Panaud O."/>
            <person name="Pangilinan J."/>
            <person name="Paulsen I."/>
            <person name="Piegu B."/>
            <person name="Poliakov A."/>
            <person name="Robbens S."/>
            <person name="Schmutz J."/>
            <person name="Toulza E."/>
            <person name="Wyss T."/>
            <person name="Zelensky A."/>
            <person name="Zhou K."/>
            <person name="Armbrust E.V."/>
            <person name="Bhattacharya D."/>
            <person name="Goodenough U.W."/>
            <person name="Van de Peer Y."/>
            <person name="Grigoriev I.V."/>
        </authorList>
    </citation>
    <scope>NUCLEOTIDE SEQUENCE [LARGE SCALE GENOMIC DNA]</scope>
    <source>
        <strain evidence="7 8">CCMP1545</strain>
    </source>
</reference>
<gene>
    <name evidence="7" type="ORF">MICPUCDRAFT_44111</name>
</gene>
<dbReference type="PANTHER" id="PTHR12608">
    <property type="entry name" value="TRANSMEMBRANE PROTEIN HTP-1 RELATED"/>
    <property type="match status" value="1"/>
</dbReference>
<name>C1MML6_MICPC</name>
<dbReference type="KEGG" id="mpp:MICPUCDRAFT_44111"/>
<protein>
    <recommendedName>
        <fullName evidence="6">GDT1 family protein</fullName>
    </recommendedName>
</protein>